<dbReference type="InterPro" id="IPR036034">
    <property type="entry name" value="PDZ_sf"/>
</dbReference>
<dbReference type="PROSITE" id="PS50106">
    <property type="entry name" value="PDZ"/>
    <property type="match status" value="1"/>
</dbReference>
<dbReference type="InterPro" id="IPR001478">
    <property type="entry name" value="PDZ"/>
</dbReference>
<dbReference type="InterPro" id="IPR051342">
    <property type="entry name" value="PDZ_scaffold"/>
</dbReference>
<reference evidence="1 2" key="1">
    <citation type="submission" date="2018-11" db="EMBL/GenBank/DDBJ databases">
        <authorList>
            <consortium name="Pathogen Informatics"/>
        </authorList>
    </citation>
    <scope>NUCLEOTIDE SEQUENCE [LARGE SCALE GENOMIC DNA]</scope>
    <source>
        <strain evidence="1 2">Zambia</strain>
    </source>
</reference>
<dbReference type="SMART" id="SM00228">
    <property type="entry name" value="PDZ"/>
    <property type="match status" value="1"/>
</dbReference>
<evidence type="ECO:0000313" key="2">
    <source>
        <dbReference type="Proteomes" id="UP000277204"/>
    </source>
</evidence>
<dbReference type="Proteomes" id="UP000277204">
    <property type="component" value="Unassembled WGS sequence"/>
</dbReference>
<keyword evidence="2" id="KW-1185">Reference proteome</keyword>
<gene>
    <name evidence="1" type="ORF">SMRZ_LOCUS7780</name>
</gene>
<dbReference type="EMBL" id="UZAI01003212">
    <property type="protein sequence ID" value="VDO78033.1"/>
    <property type="molecule type" value="Genomic_DNA"/>
</dbReference>
<dbReference type="PANTHER" id="PTHR19964:SF92">
    <property type="entry name" value="PATJ HOMOLOG"/>
    <property type="match status" value="1"/>
</dbReference>
<evidence type="ECO:0000313" key="1">
    <source>
        <dbReference type="EMBL" id="VDO78033.1"/>
    </source>
</evidence>
<dbReference type="PANTHER" id="PTHR19964">
    <property type="entry name" value="MULTIPLE PDZ DOMAIN PROTEIN"/>
    <property type="match status" value="1"/>
</dbReference>
<name>A0A183LVF5_9TREM</name>
<proteinExistence type="predicted"/>
<dbReference type="AlphaFoldDB" id="A0A183LVF5"/>
<dbReference type="Pfam" id="PF00595">
    <property type="entry name" value="PDZ"/>
    <property type="match status" value="1"/>
</dbReference>
<organism evidence="1 2">
    <name type="scientific">Schistosoma margrebowiei</name>
    <dbReference type="NCBI Taxonomy" id="48269"/>
    <lineage>
        <taxon>Eukaryota</taxon>
        <taxon>Metazoa</taxon>
        <taxon>Spiralia</taxon>
        <taxon>Lophotrochozoa</taxon>
        <taxon>Platyhelminthes</taxon>
        <taxon>Trematoda</taxon>
        <taxon>Digenea</taxon>
        <taxon>Strigeidida</taxon>
        <taxon>Schistosomatoidea</taxon>
        <taxon>Schistosomatidae</taxon>
        <taxon>Schistosoma</taxon>
    </lineage>
</organism>
<accession>A0A183LVF5</accession>
<dbReference type="Gene3D" id="2.30.42.10">
    <property type="match status" value="1"/>
</dbReference>
<dbReference type="SUPFAM" id="SSF50156">
    <property type="entry name" value="PDZ domain-like"/>
    <property type="match status" value="1"/>
</dbReference>
<dbReference type="CDD" id="cd06701">
    <property type="entry name" value="PDZ4_Scribble-like"/>
    <property type="match status" value="1"/>
</dbReference>
<sequence length="221" mass="24363">ITVTKRPGERYGLRVTGGLNTGDSNVVTNLASHYSSLANDDGIFVTWISPDGVIARDGRLKPGDRLLEVNGHWLMGVTLDEVLHIFWESKSTLSCVVCDGPVEFALQINKTSHSMNTEPSTYSPAMPFSIIRSTMPEIADASVDDNPTSNSQLEKVNSIQRLNSSLEAARFKASCRHNLGNHYLKKQSITEQLFYGSLEIHLGIRLKTCCFCKIYIGSLSP</sequence>
<dbReference type="STRING" id="48269.A0A183LVF5"/>
<protein>
    <submittedName>
        <fullName evidence="1">Uncharacterized protein</fullName>
    </submittedName>
</protein>
<feature type="non-terminal residue" evidence="1">
    <location>
        <position position="1"/>
    </location>
</feature>